<dbReference type="InterPro" id="IPR037079">
    <property type="entry name" value="AF2212/PG0164-like_sf"/>
</dbReference>
<dbReference type="Pfam" id="PF13376">
    <property type="entry name" value="OmdA"/>
    <property type="match status" value="1"/>
</dbReference>
<reference evidence="1 2" key="1">
    <citation type="submission" date="2020-04" db="EMBL/GenBank/DDBJ databases">
        <title>Flammeovirga sp. SR4, a novel species isolated from seawater.</title>
        <authorList>
            <person name="Wang X."/>
        </authorList>
    </citation>
    <scope>NUCLEOTIDE SEQUENCE [LARGE SCALE GENOMIC DNA]</scope>
    <source>
        <strain evidence="1 2">SR4</strain>
    </source>
</reference>
<gene>
    <name evidence="1" type="ORF">HGP29_21030</name>
</gene>
<sequence>MNEVKKKLIIQRFEGKGGWHFVDVPEIEAKKNTHFGWTTVSGSVDDIALDKVKLMPKGDGFLFLPLNAQLRKKLKKGEGDEVLIHLYRDDAHIQNTSELESILSEISKEAQQCFVKLPKSRQKDYVQWIFDNRDENVQVTRINELIDQLLTNNQSVK</sequence>
<comment type="caution">
    <text evidence="1">The sequence shown here is derived from an EMBL/GenBank/DDBJ whole genome shotgun (WGS) entry which is preliminary data.</text>
</comment>
<dbReference type="Proteomes" id="UP000585050">
    <property type="component" value="Unassembled WGS sequence"/>
</dbReference>
<accession>A0A7X8SP47</accession>
<dbReference type="InterPro" id="IPR015018">
    <property type="entry name" value="DUF1905"/>
</dbReference>
<dbReference type="AlphaFoldDB" id="A0A7X8SP47"/>
<evidence type="ECO:0000313" key="2">
    <source>
        <dbReference type="Proteomes" id="UP000585050"/>
    </source>
</evidence>
<evidence type="ECO:0000313" key="1">
    <source>
        <dbReference type="EMBL" id="NLR93697.1"/>
    </source>
</evidence>
<dbReference type="Gene3D" id="2.40.30.100">
    <property type="entry name" value="AF2212/PG0164-like"/>
    <property type="match status" value="1"/>
</dbReference>
<dbReference type="EMBL" id="JABAIL010000007">
    <property type="protein sequence ID" value="NLR93697.1"/>
    <property type="molecule type" value="Genomic_DNA"/>
</dbReference>
<dbReference type="RefSeq" id="WP_168884405.1">
    <property type="nucleotide sequence ID" value="NZ_JABAIL010000007.1"/>
</dbReference>
<proteinExistence type="predicted"/>
<dbReference type="SUPFAM" id="SSF141694">
    <property type="entry name" value="AF2212/PG0164-like"/>
    <property type="match status" value="1"/>
</dbReference>
<protein>
    <submittedName>
        <fullName evidence="1">DUF1905 domain-containing protein</fullName>
    </submittedName>
</protein>
<name>A0A7X8SP47_9BACT</name>
<organism evidence="1 2">
    <name type="scientific">Flammeovirga agarivorans</name>
    <dbReference type="NCBI Taxonomy" id="2726742"/>
    <lineage>
        <taxon>Bacteria</taxon>
        <taxon>Pseudomonadati</taxon>
        <taxon>Bacteroidota</taxon>
        <taxon>Cytophagia</taxon>
        <taxon>Cytophagales</taxon>
        <taxon>Flammeovirgaceae</taxon>
        <taxon>Flammeovirga</taxon>
    </lineage>
</organism>
<keyword evidence="2" id="KW-1185">Reference proteome</keyword>
<dbReference type="Pfam" id="PF08922">
    <property type="entry name" value="DUF1905"/>
    <property type="match status" value="1"/>
</dbReference>